<dbReference type="EMBL" id="JAROKS010000023">
    <property type="protein sequence ID" value="KAK1788015.1"/>
    <property type="molecule type" value="Genomic_DNA"/>
</dbReference>
<feature type="compositionally biased region" description="Basic and acidic residues" evidence="8">
    <location>
        <begin position="995"/>
        <end position="1009"/>
    </location>
</feature>
<feature type="non-terminal residue" evidence="11">
    <location>
        <position position="1"/>
    </location>
</feature>
<feature type="region of interest" description="Disordered" evidence="8">
    <location>
        <begin position="903"/>
        <end position="928"/>
    </location>
</feature>
<dbReference type="PROSITE" id="PS51306">
    <property type="entry name" value="ASD1"/>
    <property type="match status" value="1"/>
</dbReference>
<dbReference type="InterPro" id="IPR027685">
    <property type="entry name" value="Shroom_fam"/>
</dbReference>
<feature type="compositionally biased region" description="Polar residues" evidence="8">
    <location>
        <begin position="738"/>
        <end position="748"/>
    </location>
</feature>
<organism evidence="11 12">
    <name type="scientific">Electrophorus voltai</name>
    <dbReference type="NCBI Taxonomy" id="2609070"/>
    <lineage>
        <taxon>Eukaryota</taxon>
        <taxon>Metazoa</taxon>
        <taxon>Chordata</taxon>
        <taxon>Craniata</taxon>
        <taxon>Vertebrata</taxon>
        <taxon>Euteleostomi</taxon>
        <taxon>Actinopterygii</taxon>
        <taxon>Neopterygii</taxon>
        <taxon>Teleostei</taxon>
        <taxon>Ostariophysi</taxon>
        <taxon>Gymnotiformes</taxon>
        <taxon>Gymnotoidei</taxon>
        <taxon>Gymnotidae</taxon>
        <taxon>Electrophorus</taxon>
    </lineage>
</organism>
<feature type="region of interest" description="Disordered" evidence="8">
    <location>
        <begin position="36"/>
        <end position="57"/>
    </location>
</feature>
<evidence type="ECO:0000256" key="2">
    <source>
        <dbReference type="ARBA" id="ARBA00006469"/>
    </source>
</evidence>
<dbReference type="GO" id="GO:0030864">
    <property type="term" value="C:cortical actin cytoskeleton"/>
    <property type="evidence" value="ECO:0007669"/>
    <property type="project" value="TreeGrafter"/>
</dbReference>
<dbReference type="GO" id="GO:0043296">
    <property type="term" value="C:apical junction complex"/>
    <property type="evidence" value="ECO:0007669"/>
    <property type="project" value="TreeGrafter"/>
</dbReference>
<evidence type="ECO:0000256" key="1">
    <source>
        <dbReference type="ARBA" id="ARBA00004245"/>
    </source>
</evidence>
<feature type="compositionally biased region" description="Polar residues" evidence="8">
    <location>
        <begin position="171"/>
        <end position="183"/>
    </location>
</feature>
<feature type="region of interest" description="Disordered" evidence="8">
    <location>
        <begin position="729"/>
        <end position="767"/>
    </location>
</feature>
<evidence type="ECO:0000256" key="6">
    <source>
        <dbReference type="ARBA" id="ARBA00023212"/>
    </source>
</evidence>
<evidence type="ECO:0000256" key="3">
    <source>
        <dbReference type="ARBA" id="ARBA00022490"/>
    </source>
</evidence>
<evidence type="ECO:0000256" key="4">
    <source>
        <dbReference type="ARBA" id="ARBA00022701"/>
    </source>
</evidence>
<keyword evidence="12" id="KW-1185">Reference proteome</keyword>
<keyword evidence="4" id="KW-0493">Microtubule</keyword>
<reference evidence="11" key="1">
    <citation type="submission" date="2023-03" db="EMBL/GenBank/DDBJ databases">
        <title>Electrophorus voltai genome.</title>
        <authorList>
            <person name="Bian C."/>
        </authorList>
    </citation>
    <scope>NUCLEOTIDE SEQUENCE</scope>
    <source>
        <strain evidence="11">CB-2022</strain>
        <tissue evidence="11">Muscle</tissue>
    </source>
</reference>
<sequence length="1426" mass="159797">VEIQMDSYNFQFERMSNLDLHPLSLPVSRLSPAKSTSSIDQYTHHHSKGDSAYSSFSGGSSAHDYSSPFLSDDFHPHNLQYTDLKYVKAVYSPRILESDPKSMDQLYHSMEALAQQDHHPSKNVSPHVKDPLVPDTALPTPPPPPAPLNSFVENLEISQAHQSPEGHLGDISSSRPQTANSEVLVSRSDPVCGWRFSEHYPKDQLKLDAESKSAAVLSRLTWQTSERLQHTKGSQSEVQQKRSLPAYGVPVNEQQSMVNPWHMAQNMISGSIQHKGQFYFVTGVYKSSESSVPQPQCVVDTCSTEPHRQAERQRSHSTIENMFMNVPLRKPSSPDGPNGKLFFQENKQSSAPKEYEEPAKNHVFNHFCKIDKASQGANVLEDSQKIMSMDTGRHHTTNHPIFYCGPETSFSTSDTSQNKTPETDQSIHTKEDEYINRLTRQPLVDVPSEKISKETTPLLYHLTGANQASFMNKAKNEKSDSWGCKDPDWSKTKPNAGKQSLCSSGDTTHSEICKEETVKDFSYLCNTLDDSFKKYYKEKLKDAQSKVLRETSFKRKDLQLSWPYRIEQRSDKKLSVVPSGLPQDMHSKPECPIQPHLPKFQQTEKEFMKTRSQDIDKGVEKEQNTAQPQVPRVGHRKRLTLEQKKLSRSEPEKLHQLADEPTHITCRSLGSENEGLLSEDSQGEHGLVATRRNVFETRGRALSASNLSKSTLKDLQHKALVAYMERKTGQKVVERQQPAPQVPSQRHSSGGRETDWSPRPNSANSGCRKKLLRPLSAGRILDACPVYAQFTSAQTSGQSRQSSRKEEPPPPSGKSASVEILLDETEILGSYRARSTSTPHAFSQIRRHFRSSSMHNKDISSAQHKVDDFKHHTASVPDQRPARVMASRGKSLEELGVSKVARPRVLSKSSEQLHQPQEKPVASDRESRYLPFLAETQEHTQRKLRQEHAPLIGCEKNIQAIPDQHCSKEPSSLDHPSTTGEGITSSAAVSCLPSCDDKPPVSHGKEDRLTSTASSLRGSSLGVSKMKAVPQEQSSTKLEMPPGDLSEVQRCNFGHEVCLSIGITTDPNLWGDKGDECTPSQNVTTGHLQNTRPTPCDEMETAPNLIDFDLDSVSTHDGNQEKKETGENCGSLEAKKPVGACSKGQHQWEILIQDVVSADQSLARILYPITNRKTALMLMEQLLSEDTLLMEEHYKKKQEQKVNMAEQTNGSPEMTNSDKVNNPSVPADDSVSLTAQQHTQCNTGVDITEKKRQLVAHLQEQLTSVEGLRSALQEEEQENGVWGDSTEALVRSRCLPAELERYTLFIGDLERVINLLLCLSARLARVQNTLSTVDENTDAEEKQSLANRHQLLCKQREDAKDLKDNLDRRERVVSGFLAKQLSDSQLQEYRRFVQTKASLLIRHKELDEKQRLAEEQLEALLNSISP</sequence>
<evidence type="ECO:0008006" key="13">
    <source>
        <dbReference type="Google" id="ProtNLM"/>
    </source>
</evidence>
<feature type="compositionally biased region" description="Polar residues" evidence="8">
    <location>
        <begin position="1205"/>
        <end position="1224"/>
    </location>
</feature>
<dbReference type="PANTHER" id="PTHR15012">
    <property type="entry name" value="APICAL PROTEIN/SHROOM-RELATED"/>
    <property type="match status" value="1"/>
</dbReference>
<dbReference type="InterPro" id="IPR014799">
    <property type="entry name" value="ASD2_dom"/>
</dbReference>
<protein>
    <recommendedName>
        <fullName evidence="13">Shroom family member 1</fullName>
    </recommendedName>
</protein>
<feature type="compositionally biased region" description="Polar residues" evidence="8">
    <location>
        <begin position="974"/>
        <end position="984"/>
    </location>
</feature>
<feature type="region of interest" description="Disordered" evidence="8">
    <location>
        <begin position="792"/>
        <end position="817"/>
    </location>
</feature>
<feature type="domain" description="ASD1" evidence="9">
    <location>
        <begin position="540"/>
        <end position="658"/>
    </location>
</feature>
<accession>A0AAD8YYG9</accession>
<evidence type="ECO:0000256" key="8">
    <source>
        <dbReference type="SAM" id="MobiDB-lite"/>
    </source>
</evidence>
<feature type="region of interest" description="Disordered" evidence="8">
    <location>
        <begin position="965"/>
        <end position="984"/>
    </location>
</feature>
<feature type="region of interest" description="Disordered" evidence="8">
    <location>
        <begin position="990"/>
        <end position="1043"/>
    </location>
</feature>
<evidence type="ECO:0000259" key="9">
    <source>
        <dbReference type="PROSITE" id="PS51306"/>
    </source>
</evidence>
<dbReference type="Proteomes" id="UP001239994">
    <property type="component" value="Unassembled WGS sequence"/>
</dbReference>
<feature type="region of interest" description="Disordered" evidence="8">
    <location>
        <begin position="116"/>
        <end position="184"/>
    </location>
</feature>
<feature type="region of interest" description="Disordered" evidence="8">
    <location>
        <begin position="1202"/>
        <end position="1232"/>
    </location>
</feature>
<feature type="region of interest" description="Disordered" evidence="8">
    <location>
        <begin position="616"/>
        <end position="662"/>
    </location>
</feature>
<feature type="compositionally biased region" description="Basic and acidic residues" evidence="8">
    <location>
        <begin position="639"/>
        <end position="662"/>
    </location>
</feature>
<name>A0AAD8YYG9_9TELE</name>
<dbReference type="PROSITE" id="PS51307">
    <property type="entry name" value="ASD2"/>
    <property type="match status" value="1"/>
</dbReference>
<comment type="caution">
    <text evidence="11">The sequence shown here is derived from an EMBL/GenBank/DDBJ whole genome shotgun (WGS) entry which is preliminary data.</text>
</comment>
<dbReference type="Gene3D" id="6.10.250.3120">
    <property type="match status" value="1"/>
</dbReference>
<dbReference type="GO" id="GO:0005912">
    <property type="term" value="C:adherens junction"/>
    <property type="evidence" value="ECO:0007669"/>
    <property type="project" value="TreeGrafter"/>
</dbReference>
<comment type="similarity">
    <text evidence="2">Belongs to the shroom family.</text>
</comment>
<keyword evidence="5 7" id="KW-0009">Actin-binding</keyword>
<evidence type="ECO:0000313" key="11">
    <source>
        <dbReference type="EMBL" id="KAK1788015.1"/>
    </source>
</evidence>
<keyword evidence="3" id="KW-0963">Cytoplasm</keyword>
<feature type="compositionally biased region" description="Polar residues" evidence="8">
    <location>
        <begin position="792"/>
        <end position="801"/>
    </location>
</feature>
<dbReference type="PANTHER" id="PTHR15012:SF37">
    <property type="entry name" value="PROTEIN SHROOM1"/>
    <property type="match status" value="1"/>
</dbReference>
<dbReference type="GO" id="GO:0005874">
    <property type="term" value="C:microtubule"/>
    <property type="evidence" value="ECO:0007669"/>
    <property type="project" value="UniProtKB-KW"/>
</dbReference>
<gene>
    <name evidence="11" type="ORF">P4O66_016493</name>
</gene>
<proteinExistence type="inferred from homology"/>
<dbReference type="Pfam" id="PF08687">
    <property type="entry name" value="ASD2"/>
    <property type="match status" value="1"/>
</dbReference>
<dbReference type="GO" id="GO:0051015">
    <property type="term" value="F:actin filament binding"/>
    <property type="evidence" value="ECO:0007669"/>
    <property type="project" value="InterPro"/>
</dbReference>
<evidence type="ECO:0000313" key="12">
    <source>
        <dbReference type="Proteomes" id="UP001239994"/>
    </source>
</evidence>
<dbReference type="GO" id="GO:0016324">
    <property type="term" value="C:apical plasma membrane"/>
    <property type="evidence" value="ECO:0007669"/>
    <property type="project" value="TreeGrafter"/>
</dbReference>
<dbReference type="GO" id="GO:0007015">
    <property type="term" value="P:actin filament organization"/>
    <property type="evidence" value="ECO:0007669"/>
    <property type="project" value="TreeGrafter"/>
</dbReference>
<dbReference type="Pfam" id="PF08688">
    <property type="entry name" value="ASD1"/>
    <property type="match status" value="1"/>
</dbReference>
<evidence type="ECO:0000256" key="5">
    <source>
        <dbReference type="ARBA" id="ARBA00023203"/>
    </source>
</evidence>
<feature type="domain" description="ASD2" evidence="10">
    <location>
        <begin position="1149"/>
        <end position="1425"/>
    </location>
</feature>
<evidence type="ECO:0000256" key="7">
    <source>
        <dbReference type="PROSITE-ProRule" id="PRU00637"/>
    </source>
</evidence>
<evidence type="ECO:0000259" key="10">
    <source>
        <dbReference type="PROSITE" id="PS51307"/>
    </source>
</evidence>
<feature type="compositionally biased region" description="Polar residues" evidence="8">
    <location>
        <begin position="1010"/>
        <end position="1022"/>
    </location>
</feature>
<dbReference type="InterPro" id="IPR014800">
    <property type="entry name" value="ASD1_dom"/>
</dbReference>
<keyword evidence="6" id="KW-0206">Cytoskeleton</keyword>
<comment type="subcellular location">
    <subcellularLocation>
        <location evidence="1">Cytoplasm</location>
        <location evidence="1">Cytoskeleton</location>
    </subcellularLocation>
</comment>